<dbReference type="GO" id="GO:0000160">
    <property type="term" value="P:phosphorelay signal transduction system"/>
    <property type="evidence" value="ECO:0007669"/>
    <property type="project" value="UniProtKB-KW"/>
</dbReference>
<keyword evidence="8" id="KW-1133">Transmembrane helix</keyword>
<feature type="non-terminal residue" evidence="12">
    <location>
        <position position="1"/>
    </location>
</feature>
<dbReference type="EMBL" id="JAUUIA010001377">
    <property type="protein sequence ID" value="MDP0971890.1"/>
    <property type="molecule type" value="Genomic_DNA"/>
</dbReference>
<evidence type="ECO:0000256" key="1">
    <source>
        <dbReference type="ARBA" id="ARBA00000085"/>
    </source>
</evidence>
<organism evidence="12 13">
    <name type="scientific">Klebsiella pneumoniae</name>
    <dbReference type="NCBI Taxonomy" id="573"/>
    <lineage>
        <taxon>Bacteria</taxon>
        <taxon>Pseudomonadati</taxon>
        <taxon>Pseudomonadota</taxon>
        <taxon>Gammaproteobacteria</taxon>
        <taxon>Enterobacterales</taxon>
        <taxon>Enterobacteriaceae</taxon>
        <taxon>Klebsiella/Raoultella group</taxon>
        <taxon>Klebsiella</taxon>
        <taxon>Klebsiella pneumoniae complex</taxon>
    </lineage>
</organism>
<keyword evidence="6" id="KW-0812">Transmembrane</keyword>
<comment type="subcellular location">
    <subcellularLocation>
        <location evidence="2">Membrane</location>
        <topology evidence="2">Multi-pass membrane protein</topology>
    </subcellularLocation>
</comment>
<evidence type="ECO:0000256" key="3">
    <source>
        <dbReference type="ARBA" id="ARBA00012438"/>
    </source>
</evidence>
<keyword evidence="9" id="KW-0902">Two-component regulatory system</keyword>
<comment type="catalytic activity">
    <reaction evidence="1">
        <text>ATP + protein L-histidine = ADP + protein N-phospho-L-histidine.</text>
        <dbReference type="EC" id="2.7.13.3"/>
    </reaction>
</comment>
<dbReference type="SUPFAM" id="SSF55874">
    <property type="entry name" value="ATPase domain of HSP90 chaperone/DNA topoisomerase II/histidine kinase"/>
    <property type="match status" value="1"/>
</dbReference>
<dbReference type="InterPro" id="IPR005467">
    <property type="entry name" value="His_kinase_dom"/>
</dbReference>
<evidence type="ECO:0000313" key="13">
    <source>
        <dbReference type="Proteomes" id="UP001244490"/>
    </source>
</evidence>
<dbReference type="RefSeq" id="WP_305202851.1">
    <property type="nucleotide sequence ID" value="NZ_JAUUIA010001377.1"/>
</dbReference>
<reference evidence="12" key="1">
    <citation type="submission" date="2023-07" db="EMBL/GenBank/DDBJ databases">
        <authorList>
            <person name="Peng Z."/>
        </authorList>
    </citation>
    <scope>NUCLEOTIDE SEQUENCE</scope>
    <source>
        <strain evidence="12">KP219</strain>
    </source>
</reference>
<dbReference type="PANTHER" id="PTHR45436:SF15">
    <property type="entry name" value="SENSOR HISTIDINE KINASE CUSS"/>
    <property type="match status" value="1"/>
</dbReference>
<dbReference type="PRINTS" id="PR00344">
    <property type="entry name" value="BCTRLSENSOR"/>
</dbReference>
<name>A0AAW8AS13_KLEPN</name>
<evidence type="ECO:0000313" key="12">
    <source>
        <dbReference type="EMBL" id="MDP0971890.1"/>
    </source>
</evidence>
<evidence type="ECO:0000256" key="5">
    <source>
        <dbReference type="ARBA" id="ARBA00022679"/>
    </source>
</evidence>
<evidence type="ECO:0000256" key="6">
    <source>
        <dbReference type="ARBA" id="ARBA00022692"/>
    </source>
</evidence>
<dbReference type="InterPro" id="IPR003594">
    <property type="entry name" value="HATPase_dom"/>
</dbReference>
<dbReference type="PROSITE" id="PS50109">
    <property type="entry name" value="HIS_KIN"/>
    <property type="match status" value="1"/>
</dbReference>
<dbReference type="GO" id="GO:0005886">
    <property type="term" value="C:plasma membrane"/>
    <property type="evidence" value="ECO:0007669"/>
    <property type="project" value="TreeGrafter"/>
</dbReference>
<dbReference type="GO" id="GO:0004673">
    <property type="term" value="F:protein histidine kinase activity"/>
    <property type="evidence" value="ECO:0007669"/>
    <property type="project" value="UniProtKB-EC"/>
</dbReference>
<gene>
    <name evidence="12" type="ORF">Q6294_33695</name>
</gene>
<dbReference type="Gene3D" id="3.30.565.10">
    <property type="entry name" value="Histidine kinase-like ATPase, C-terminal domain"/>
    <property type="match status" value="1"/>
</dbReference>
<dbReference type="EC" id="2.7.13.3" evidence="3"/>
<keyword evidence="4" id="KW-0597">Phosphoprotein</keyword>
<feature type="non-terminal residue" evidence="12">
    <location>
        <position position="78"/>
    </location>
</feature>
<proteinExistence type="predicted"/>
<dbReference type="AlphaFoldDB" id="A0AAW8AS13"/>
<keyword evidence="10" id="KW-0472">Membrane</keyword>
<protein>
    <recommendedName>
        <fullName evidence="3">histidine kinase</fullName>
        <ecNumber evidence="3">2.7.13.3</ecNumber>
    </recommendedName>
</protein>
<dbReference type="InterPro" id="IPR050428">
    <property type="entry name" value="TCS_sensor_his_kinase"/>
</dbReference>
<evidence type="ECO:0000256" key="7">
    <source>
        <dbReference type="ARBA" id="ARBA00022777"/>
    </source>
</evidence>
<accession>A0AAW8AS13</accession>
<dbReference type="Proteomes" id="UP001244490">
    <property type="component" value="Unassembled WGS sequence"/>
</dbReference>
<dbReference type="InterPro" id="IPR004358">
    <property type="entry name" value="Sig_transdc_His_kin-like_C"/>
</dbReference>
<keyword evidence="7 12" id="KW-0418">Kinase</keyword>
<evidence type="ECO:0000256" key="10">
    <source>
        <dbReference type="ARBA" id="ARBA00023136"/>
    </source>
</evidence>
<evidence type="ECO:0000256" key="8">
    <source>
        <dbReference type="ARBA" id="ARBA00022989"/>
    </source>
</evidence>
<dbReference type="CDD" id="cd00075">
    <property type="entry name" value="HATPase"/>
    <property type="match status" value="1"/>
</dbReference>
<keyword evidence="5" id="KW-0808">Transferase</keyword>
<dbReference type="InterPro" id="IPR036890">
    <property type="entry name" value="HATPase_C_sf"/>
</dbReference>
<dbReference type="PANTHER" id="PTHR45436">
    <property type="entry name" value="SENSOR HISTIDINE KINASE YKOH"/>
    <property type="match status" value="1"/>
</dbReference>
<evidence type="ECO:0000256" key="9">
    <source>
        <dbReference type="ARBA" id="ARBA00023012"/>
    </source>
</evidence>
<evidence type="ECO:0000256" key="4">
    <source>
        <dbReference type="ARBA" id="ARBA00022553"/>
    </source>
</evidence>
<sequence length="78" mass="8371">KTQRALAHVLSNAVQFSSPGSPIEISSLHGELRGRPALGVRVADRGIGMTPEQQARMFERFYRADPSGHRPGAGLGMS</sequence>
<evidence type="ECO:0000256" key="2">
    <source>
        <dbReference type="ARBA" id="ARBA00004141"/>
    </source>
</evidence>
<evidence type="ECO:0000259" key="11">
    <source>
        <dbReference type="PROSITE" id="PS50109"/>
    </source>
</evidence>
<dbReference type="Pfam" id="PF02518">
    <property type="entry name" value="HATPase_c"/>
    <property type="match status" value="1"/>
</dbReference>
<comment type="caution">
    <text evidence="12">The sequence shown here is derived from an EMBL/GenBank/DDBJ whole genome shotgun (WGS) entry which is preliminary data.</text>
</comment>
<feature type="domain" description="Histidine kinase" evidence="11">
    <location>
        <begin position="1"/>
        <end position="78"/>
    </location>
</feature>